<protein>
    <submittedName>
        <fullName evidence="1">Uncharacterized protein</fullName>
    </submittedName>
</protein>
<reference evidence="1" key="1">
    <citation type="submission" date="2018-05" db="EMBL/GenBank/DDBJ databases">
        <authorList>
            <person name="Lanie J.A."/>
            <person name="Ng W.-L."/>
            <person name="Kazmierczak K.M."/>
            <person name="Andrzejewski T.M."/>
            <person name="Davidsen T.M."/>
            <person name="Wayne K.J."/>
            <person name="Tettelin H."/>
            <person name="Glass J.I."/>
            <person name="Rusch D."/>
            <person name="Podicherti R."/>
            <person name="Tsui H.-C.T."/>
            <person name="Winkler M.E."/>
        </authorList>
    </citation>
    <scope>NUCLEOTIDE SEQUENCE</scope>
</reference>
<dbReference type="AlphaFoldDB" id="A0A383BTQ7"/>
<accession>A0A383BTQ7</accession>
<gene>
    <name evidence="1" type="ORF">METZ01_LOCUS476126</name>
</gene>
<name>A0A383BTQ7_9ZZZZ</name>
<organism evidence="1">
    <name type="scientific">marine metagenome</name>
    <dbReference type="NCBI Taxonomy" id="408172"/>
    <lineage>
        <taxon>unclassified sequences</taxon>
        <taxon>metagenomes</taxon>
        <taxon>ecological metagenomes</taxon>
    </lineage>
</organism>
<sequence>YHVGSPEDVLKLMEREGGLMWAAHPRIKSSTGYPDLYRDKPFFKSDRYLGGAWKAMPADLSKPRLGWRVLDLLDDTSNWGARKYILGEVDIFQVDRTTEFYAHANVNYLRLDRIPRFENGWEPVLKALRDGAFFISTGEVLMPRFTVGQKASGETLKLDASGRAKLEARLTWTFPMAFAEVIMGDGKQVHRKRIDLAETGAFGKQTLKATLDLTGKTWVRLEAWDVAANGVISQPVWLE</sequence>
<evidence type="ECO:0000313" key="1">
    <source>
        <dbReference type="EMBL" id="SVE23272.1"/>
    </source>
</evidence>
<dbReference type="EMBL" id="UINC01203151">
    <property type="protein sequence ID" value="SVE23272.1"/>
    <property type="molecule type" value="Genomic_DNA"/>
</dbReference>
<feature type="non-terminal residue" evidence="1">
    <location>
        <position position="1"/>
    </location>
</feature>
<proteinExistence type="predicted"/>